<gene>
    <name evidence="2" type="ORF">C7380_12314</name>
</gene>
<dbReference type="NCBIfam" id="TIGR02605">
    <property type="entry name" value="CxxC_CxxC_SSSS"/>
    <property type="match status" value="1"/>
</dbReference>
<evidence type="ECO:0000313" key="2">
    <source>
        <dbReference type="EMBL" id="PWJ87533.1"/>
    </source>
</evidence>
<accession>A0AA45C4W5</accession>
<feature type="domain" description="Putative regulatory protein FmdB zinc ribbon" evidence="1">
    <location>
        <begin position="1"/>
        <end position="41"/>
    </location>
</feature>
<organism evidence="2 3">
    <name type="scientific">Oceanotoga teriensis</name>
    <dbReference type="NCBI Taxonomy" id="515440"/>
    <lineage>
        <taxon>Bacteria</taxon>
        <taxon>Thermotogati</taxon>
        <taxon>Thermotogota</taxon>
        <taxon>Thermotogae</taxon>
        <taxon>Petrotogales</taxon>
        <taxon>Petrotogaceae</taxon>
        <taxon>Oceanotoga</taxon>
    </lineage>
</organism>
<dbReference type="PANTHER" id="PTHR34404:SF2">
    <property type="entry name" value="CONSERVED SERINE RICH PROTEIN"/>
    <property type="match status" value="1"/>
</dbReference>
<dbReference type="EMBL" id="QGGI01000023">
    <property type="protein sequence ID" value="PWJ87533.1"/>
    <property type="molecule type" value="Genomic_DNA"/>
</dbReference>
<keyword evidence="3" id="KW-1185">Reference proteome</keyword>
<dbReference type="AlphaFoldDB" id="A0AA45C4W5"/>
<dbReference type="Proteomes" id="UP000245921">
    <property type="component" value="Unassembled WGS sequence"/>
</dbReference>
<reference evidence="2 3" key="1">
    <citation type="submission" date="2018-05" db="EMBL/GenBank/DDBJ databases">
        <title>Genomic Encyclopedia of Type Strains, Phase IV (KMG-IV): sequencing the most valuable type-strain genomes for metagenomic binning, comparative biology and taxonomic classification.</title>
        <authorList>
            <person name="Goeker M."/>
        </authorList>
    </citation>
    <scope>NUCLEOTIDE SEQUENCE [LARGE SCALE GENOMIC DNA]</scope>
    <source>
        <strain evidence="2 3">DSM 24906</strain>
    </source>
</reference>
<comment type="caution">
    <text evidence="2">The sequence shown here is derived from an EMBL/GenBank/DDBJ whole genome shotgun (WGS) entry which is preliminary data.</text>
</comment>
<evidence type="ECO:0000259" key="1">
    <source>
        <dbReference type="SMART" id="SM00834"/>
    </source>
</evidence>
<dbReference type="PANTHER" id="PTHR34404">
    <property type="entry name" value="REGULATORY PROTEIN, FMDB FAMILY"/>
    <property type="match status" value="1"/>
</dbReference>
<protein>
    <submittedName>
        <fullName evidence="2">FmdB family regulatory protein</fullName>
    </submittedName>
</protein>
<dbReference type="InterPro" id="IPR013429">
    <property type="entry name" value="Regulatory_FmdB_Zinc_ribbon"/>
</dbReference>
<dbReference type="RefSeq" id="WP_109606218.1">
    <property type="nucleotide sequence ID" value="NZ_JAMHJO010000018.1"/>
</dbReference>
<dbReference type="SUPFAM" id="SSF63393">
    <property type="entry name" value="RNA polymerase subunits"/>
    <property type="match status" value="1"/>
</dbReference>
<proteinExistence type="predicted"/>
<sequence>MPIYRYRCTKCGHEFTTIHSMNERPDIKCEECGEKAERVIGNVGISFKGSGYYINDSKKSSAAK</sequence>
<dbReference type="Pfam" id="PF09723">
    <property type="entry name" value="Zn_ribbon_8"/>
    <property type="match status" value="1"/>
</dbReference>
<dbReference type="InterPro" id="IPR029040">
    <property type="entry name" value="RPABC4/Spt4"/>
</dbReference>
<dbReference type="Gene3D" id="2.20.28.30">
    <property type="entry name" value="RNA polymerase ii, chain L"/>
    <property type="match status" value="1"/>
</dbReference>
<evidence type="ECO:0000313" key="3">
    <source>
        <dbReference type="Proteomes" id="UP000245921"/>
    </source>
</evidence>
<name>A0AA45C4W5_9BACT</name>
<dbReference type="SMART" id="SM00834">
    <property type="entry name" value="CxxC_CXXC_SSSS"/>
    <property type="match status" value="1"/>
</dbReference>